<evidence type="ECO:0000313" key="2">
    <source>
        <dbReference type="EMBL" id="GAA3832044.1"/>
    </source>
</evidence>
<evidence type="ECO:0000256" key="1">
    <source>
        <dbReference type="SAM" id="SignalP"/>
    </source>
</evidence>
<keyword evidence="1" id="KW-0732">Signal</keyword>
<accession>A0ABP7J159</accession>
<feature type="signal peptide" evidence="1">
    <location>
        <begin position="1"/>
        <end position="18"/>
    </location>
</feature>
<dbReference type="Proteomes" id="UP001500888">
    <property type="component" value="Unassembled WGS sequence"/>
</dbReference>
<organism evidence="2 3">
    <name type="scientific">Sphaerisporangium flaviroseum</name>
    <dbReference type="NCBI Taxonomy" id="509199"/>
    <lineage>
        <taxon>Bacteria</taxon>
        <taxon>Bacillati</taxon>
        <taxon>Actinomycetota</taxon>
        <taxon>Actinomycetes</taxon>
        <taxon>Streptosporangiales</taxon>
        <taxon>Streptosporangiaceae</taxon>
        <taxon>Sphaerisporangium</taxon>
    </lineage>
</organism>
<name>A0ABP7J159_9ACTN</name>
<proteinExistence type="predicted"/>
<reference evidence="3" key="1">
    <citation type="journal article" date="2019" name="Int. J. Syst. Evol. Microbiol.">
        <title>The Global Catalogue of Microorganisms (GCM) 10K type strain sequencing project: providing services to taxonomists for standard genome sequencing and annotation.</title>
        <authorList>
            <consortium name="The Broad Institute Genomics Platform"/>
            <consortium name="The Broad Institute Genome Sequencing Center for Infectious Disease"/>
            <person name="Wu L."/>
            <person name="Ma J."/>
        </authorList>
    </citation>
    <scope>NUCLEOTIDE SEQUENCE [LARGE SCALE GENOMIC DNA]</scope>
    <source>
        <strain evidence="3">JCM 16908</strain>
    </source>
</reference>
<protein>
    <submittedName>
        <fullName evidence="2">Uncharacterized protein</fullName>
    </submittedName>
</protein>
<evidence type="ECO:0000313" key="3">
    <source>
        <dbReference type="Proteomes" id="UP001500888"/>
    </source>
</evidence>
<comment type="caution">
    <text evidence="2">The sequence shown here is derived from an EMBL/GenBank/DDBJ whole genome shotgun (WGS) entry which is preliminary data.</text>
</comment>
<gene>
    <name evidence="2" type="ORF">GCM10022226_61510</name>
</gene>
<dbReference type="RefSeq" id="WP_344948086.1">
    <property type="nucleotide sequence ID" value="NZ_BAAAZR010000031.1"/>
</dbReference>
<feature type="chain" id="PRO_5046853576" evidence="1">
    <location>
        <begin position="19"/>
        <end position="139"/>
    </location>
</feature>
<sequence>MKALTVTLAATCLALASAAPSSPATTGQDQAAIETATARPADAALAAGPPGQRACWYEPGPDAAAMLTRQRHTRAWYIHTSPSGTWDQHLRQFTDKIGKKGRWWTPAYNTADPQGLSCWTALSGAVWAPAGTTPPGGRP</sequence>
<dbReference type="EMBL" id="BAAAZR010000031">
    <property type="protein sequence ID" value="GAA3832044.1"/>
    <property type="molecule type" value="Genomic_DNA"/>
</dbReference>
<keyword evidence="3" id="KW-1185">Reference proteome</keyword>